<dbReference type="Gene3D" id="3.40.190.10">
    <property type="entry name" value="Periplasmic binding protein-like II"/>
    <property type="match status" value="2"/>
</dbReference>
<gene>
    <name evidence="3" type="ORF">CDO81_20030</name>
</gene>
<dbReference type="AlphaFoldDB" id="A0A254N498"/>
<dbReference type="EMBL" id="NISI01000009">
    <property type="protein sequence ID" value="OWR02474.1"/>
    <property type="molecule type" value="Genomic_DNA"/>
</dbReference>
<dbReference type="OrthoDB" id="8594082at2"/>
<feature type="domain" description="Solute-binding protein family 3/N-terminal" evidence="2">
    <location>
        <begin position="29"/>
        <end position="238"/>
    </location>
</feature>
<keyword evidence="1" id="KW-0732">Signal</keyword>
<dbReference type="PANTHER" id="PTHR38834:SF3">
    <property type="entry name" value="SOLUTE-BINDING PROTEIN FAMILY 3_N-TERMINAL DOMAIN-CONTAINING PROTEIN"/>
    <property type="match status" value="1"/>
</dbReference>
<dbReference type="PANTHER" id="PTHR38834">
    <property type="entry name" value="PERIPLASMIC SUBSTRATE BINDING PROTEIN FAMILY 3"/>
    <property type="match status" value="1"/>
</dbReference>
<organism evidence="3 4">
    <name type="scientific">Roseateles puraquae</name>
    <dbReference type="NCBI Taxonomy" id="431059"/>
    <lineage>
        <taxon>Bacteria</taxon>
        <taxon>Pseudomonadati</taxon>
        <taxon>Pseudomonadota</taxon>
        <taxon>Betaproteobacteria</taxon>
        <taxon>Burkholderiales</taxon>
        <taxon>Sphaerotilaceae</taxon>
        <taxon>Roseateles</taxon>
    </lineage>
</organism>
<evidence type="ECO:0000256" key="1">
    <source>
        <dbReference type="SAM" id="SignalP"/>
    </source>
</evidence>
<name>A0A254N498_9BURK</name>
<dbReference type="Proteomes" id="UP000197446">
    <property type="component" value="Unassembled WGS sequence"/>
</dbReference>
<sequence length="240" mass="26787">MPLARRTLLIAPLATLSPAWATTELQWVAGDLPPFAWDAPGGGRGFAHDLALAMAERLGRKGSVVYVPWARAVRMAQQGPGYGVFPLARTPDREAAFQWLVPLMTVRYGLYTLATESRLSLPELRPMRVGVLRGSPIVANLRGDGFTQIVEGKDYRDLLRLLRNRTLDVIYAGTPMLEAAMDQYDHARMLFALQATLGEATLYMAASLSLDAQEAQRWVSAYRQLEKEGAVSRLRRRYIR</sequence>
<protein>
    <recommendedName>
        <fullName evidence="2">Solute-binding protein family 3/N-terminal domain-containing protein</fullName>
    </recommendedName>
</protein>
<keyword evidence="4" id="KW-1185">Reference proteome</keyword>
<accession>A0A254N498</accession>
<proteinExistence type="predicted"/>
<evidence type="ECO:0000259" key="2">
    <source>
        <dbReference type="Pfam" id="PF00497"/>
    </source>
</evidence>
<reference evidence="3 4" key="1">
    <citation type="journal article" date="2007" name="Int. J. Syst. Evol. Microbiol.">
        <title>Description of Pelomonas aquatica sp. nov. and Pelomonas puraquae sp. nov., isolated from industrial and haemodialysis water.</title>
        <authorList>
            <person name="Gomila M."/>
            <person name="Bowien B."/>
            <person name="Falsen E."/>
            <person name="Moore E.R."/>
            <person name="Lalucat J."/>
        </authorList>
    </citation>
    <scope>NUCLEOTIDE SEQUENCE [LARGE SCALE GENOMIC DNA]</scope>
    <source>
        <strain evidence="3 4">CCUG 52769</strain>
    </source>
</reference>
<dbReference type="SUPFAM" id="SSF53850">
    <property type="entry name" value="Periplasmic binding protein-like II"/>
    <property type="match status" value="1"/>
</dbReference>
<comment type="caution">
    <text evidence="3">The sequence shown here is derived from an EMBL/GenBank/DDBJ whole genome shotgun (WGS) entry which is preliminary data.</text>
</comment>
<evidence type="ECO:0000313" key="3">
    <source>
        <dbReference type="EMBL" id="OWR02474.1"/>
    </source>
</evidence>
<evidence type="ECO:0000313" key="4">
    <source>
        <dbReference type="Proteomes" id="UP000197446"/>
    </source>
</evidence>
<feature type="signal peptide" evidence="1">
    <location>
        <begin position="1"/>
        <end position="21"/>
    </location>
</feature>
<feature type="chain" id="PRO_5013213748" description="Solute-binding protein family 3/N-terminal domain-containing protein" evidence="1">
    <location>
        <begin position="22"/>
        <end position="240"/>
    </location>
</feature>
<dbReference type="InterPro" id="IPR001638">
    <property type="entry name" value="Solute-binding_3/MltF_N"/>
</dbReference>
<dbReference type="RefSeq" id="WP_088484993.1">
    <property type="nucleotide sequence ID" value="NZ_NISI01000009.1"/>
</dbReference>
<dbReference type="Pfam" id="PF00497">
    <property type="entry name" value="SBP_bac_3"/>
    <property type="match status" value="1"/>
</dbReference>